<sequence length="110" mass="12393">MWVEDLMCARKLLKEITGNALPCTILHVHNQSTIPVVTEHGNYQRIKKFAKKSRKIAKFVKKENIAVQYVSSEANIADIFTKALGPTRFQSLQKALIVEDVAMAAQVHTE</sequence>
<dbReference type="VEuPathDB" id="FungiDB:PC110_g19465"/>
<evidence type="ECO:0000313" key="7">
    <source>
        <dbReference type="Proteomes" id="UP000251314"/>
    </source>
</evidence>
<dbReference type="Proteomes" id="UP000697107">
    <property type="component" value="Unassembled WGS sequence"/>
</dbReference>
<dbReference type="EMBL" id="RCML01001435">
    <property type="protein sequence ID" value="KAG2962613.1"/>
    <property type="molecule type" value="Genomic_DNA"/>
</dbReference>
<dbReference type="Proteomes" id="UP000251314">
    <property type="component" value="Unassembled WGS sequence"/>
</dbReference>
<evidence type="ECO:0000313" key="6">
    <source>
        <dbReference type="EMBL" id="RAW24106.1"/>
    </source>
</evidence>
<reference evidence="1" key="2">
    <citation type="submission" date="2018-10" db="EMBL/GenBank/DDBJ databases">
        <title>Effector identification in a new, highly contiguous assembly of the strawberry crown rot pathogen Phytophthora cactorum.</title>
        <authorList>
            <person name="Armitage A.D."/>
            <person name="Nellist C.F."/>
            <person name="Bates H."/>
            <person name="Vickerstaff R.J."/>
            <person name="Harrison R.J."/>
        </authorList>
    </citation>
    <scope>NUCLEOTIDE SEQUENCE</scope>
    <source>
        <strain evidence="1">15-7</strain>
        <strain evidence="2">4032</strain>
        <strain evidence="3">4040</strain>
        <strain evidence="4">P415</strain>
        <strain evidence="5">P421</strain>
    </source>
</reference>
<gene>
    <name evidence="6" type="ORF">PC110_g19465</name>
    <name evidence="1" type="ORF">PC113_g20283</name>
    <name evidence="2" type="ORF">PC115_g10940</name>
    <name evidence="3" type="ORF">PC117_g15302</name>
    <name evidence="4" type="ORF">PC118_g21336</name>
    <name evidence="5" type="ORF">PC129_g19234</name>
</gene>
<reference evidence="6 7" key="1">
    <citation type="submission" date="2018-01" db="EMBL/GenBank/DDBJ databases">
        <title>Draft genome of the strawberry crown rot pathogen Phytophthora cactorum.</title>
        <authorList>
            <person name="Armitage A.D."/>
            <person name="Lysoe E."/>
            <person name="Nellist C.F."/>
            <person name="Harrison R.J."/>
            <person name="Brurberg M.B."/>
        </authorList>
    </citation>
    <scope>NUCLEOTIDE SEQUENCE [LARGE SCALE GENOMIC DNA]</scope>
    <source>
        <strain evidence="6 7">10300</strain>
    </source>
</reference>
<evidence type="ECO:0000313" key="2">
    <source>
        <dbReference type="EMBL" id="KAG2916699.1"/>
    </source>
</evidence>
<dbReference type="EMBL" id="RCMK01000505">
    <property type="protein sequence ID" value="KAG2924801.1"/>
    <property type="molecule type" value="Genomic_DNA"/>
</dbReference>
<dbReference type="Proteomes" id="UP000774804">
    <property type="component" value="Unassembled WGS sequence"/>
</dbReference>
<dbReference type="OrthoDB" id="122737at2759"/>
<organism evidence="6 7">
    <name type="scientific">Phytophthora cactorum</name>
    <dbReference type="NCBI Taxonomy" id="29920"/>
    <lineage>
        <taxon>Eukaryota</taxon>
        <taxon>Sar</taxon>
        <taxon>Stramenopiles</taxon>
        <taxon>Oomycota</taxon>
        <taxon>Peronosporomycetes</taxon>
        <taxon>Peronosporales</taxon>
        <taxon>Peronosporaceae</taxon>
        <taxon>Phytophthora</taxon>
    </lineage>
</organism>
<accession>A0A329RK80</accession>
<dbReference type="Proteomes" id="UP000760860">
    <property type="component" value="Unassembled WGS sequence"/>
</dbReference>
<name>A0A329RK80_9STRA</name>
<dbReference type="Proteomes" id="UP000736787">
    <property type="component" value="Unassembled WGS sequence"/>
</dbReference>
<dbReference type="EMBL" id="RCMV01001210">
    <property type="protein sequence ID" value="KAG3209760.1"/>
    <property type="molecule type" value="Genomic_DNA"/>
</dbReference>
<proteinExistence type="predicted"/>
<evidence type="ECO:0000313" key="3">
    <source>
        <dbReference type="EMBL" id="KAG2924801.1"/>
    </source>
</evidence>
<dbReference type="EMBL" id="MJFZ01000934">
    <property type="protein sequence ID" value="RAW24106.1"/>
    <property type="molecule type" value="Genomic_DNA"/>
</dbReference>
<dbReference type="AlphaFoldDB" id="A0A329RK80"/>
<evidence type="ECO:0000313" key="1">
    <source>
        <dbReference type="EMBL" id="KAG2835021.1"/>
    </source>
</evidence>
<evidence type="ECO:0000313" key="5">
    <source>
        <dbReference type="EMBL" id="KAG3209760.1"/>
    </source>
</evidence>
<keyword evidence="7" id="KW-1185">Reference proteome</keyword>
<protein>
    <submittedName>
        <fullName evidence="6">Uncharacterized protein</fullName>
    </submittedName>
</protein>
<dbReference type="Proteomes" id="UP000735874">
    <property type="component" value="Unassembled WGS sequence"/>
</dbReference>
<evidence type="ECO:0000313" key="4">
    <source>
        <dbReference type="EMBL" id="KAG2962613.1"/>
    </source>
</evidence>
<dbReference type="EMBL" id="RCMI01000334">
    <property type="protein sequence ID" value="KAG2916699.1"/>
    <property type="molecule type" value="Genomic_DNA"/>
</dbReference>
<dbReference type="EMBL" id="RCMG01001146">
    <property type="protein sequence ID" value="KAG2835021.1"/>
    <property type="molecule type" value="Genomic_DNA"/>
</dbReference>
<comment type="caution">
    <text evidence="6">The sequence shown here is derived from an EMBL/GenBank/DDBJ whole genome shotgun (WGS) entry which is preliminary data.</text>
</comment>